<proteinExistence type="predicted"/>
<comment type="caution">
    <text evidence="1">The sequence shown here is derived from an EMBL/GenBank/DDBJ whole genome shotgun (WGS) entry which is preliminary data.</text>
</comment>
<keyword evidence="2" id="KW-1185">Reference proteome</keyword>
<reference evidence="1 2" key="1">
    <citation type="submission" date="2023-07" db="EMBL/GenBank/DDBJ databases">
        <title>Genomic Encyclopedia of Type Strains, Phase IV (KMG-IV): sequencing the most valuable type-strain genomes for metagenomic binning, comparative biology and taxonomic classification.</title>
        <authorList>
            <person name="Goeker M."/>
        </authorList>
    </citation>
    <scope>NUCLEOTIDE SEQUENCE [LARGE SCALE GENOMIC DNA]</scope>
    <source>
        <strain evidence="1 2">DSM 12751</strain>
    </source>
</reference>
<dbReference type="Proteomes" id="UP001235840">
    <property type="component" value="Unassembled WGS sequence"/>
</dbReference>
<evidence type="ECO:0000313" key="2">
    <source>
        <dbReference type="Proteomes" id="UP001235840"/>
    </source>
</evidence>
<name>A0ABT9W4H0_9BACI</name>
<organism evidence="1 2">
    <name type="scientific">Caldalkalibacillus horti</name>
    <dbReference type="NCBI Taxonomy" id="77523"/>
    <lineage>
        <taxon>Bacteria</taxon>
        <taxon>Bacillati</taxon>
        <taxon>Bacillota</taxon>
        <taxon>Bacilli</taxon>
        <taxon>Bacillales</taxon>
        <taxon>Bacillaceae</taxon>
        <taxon>Caldalkalibacillus</taxon>
    </lineage>
</organism>
<sequence>MRRKHNEQDVLSLPGLTNCNKLKELDVQRFSFGNALFDKVIVYLEKSAAQLIEEMDTSHLYAN</sequence>
<dbReference type="EMBL" id="JAUSTY010000022">
    <property type="protein sequence ID" value="MDQ0168020.1"/>
    <property type="molecule type" value="Genomic_DNA"/>
</dbReference>
<accession>A0ABT9W4H0</accession>
<gene>
    <name evidence="1" type="ORF">J2S11_003950</name>
</gene>
<evidence type="ECO:0000313" key="1">
    <source>
        <dbReference type="EMBL" id="MDQ0168020.1"/>
    </source>
</evidence>
<protein>
    <submittedName>
        <fullName evidence="1">Uncharacterized protein</fullName>
    </submittedName>
</protein>